<dbReference type="InterPro" id="IPR001387">
    <property type="entry name" value="Cro/C1-type_HTH"/>
</dbReference>
<reference evidence="1" key="1">
    <citation type="journal article" date="2014" name="Int. J. Syst. Evol. Microbiol.">
        <title>Complete genome sequence of Corynebacterium casei LMG S-19264T (=DSM 44701T), isolated from a smear-ripened cheese.</title>
        <authorList>
            <consortium name="US DOE Joint Genome Institute (JGI-PGF)"/>
            <person name="Walter F."/>
            <person name="Albersmeier A."/>
            <person name="Kalinowski J."/>
            <person name="Ruckert C."/>
        </authorList>
    </citation>
    <scope>NUCLEOTIDE SEQUENCE</scope>
    <source>
        <strain evidence="1">JCM 3276</strain>
    </source>
</reference>
<evidence type="ECO:0000313" key="2">
    <source>
        <dbReference type="Proteomes" id="UP000660680"/>
    </source>
</evidence>
<name>A0A918L6Q7_9PSEU</name>
<reference evidence="1" key="2">
    <citation type="submission" date="2020-09" db="EMBL/GenBank/DDBJ databases">
        <authorList>
            <person name="Sun Q."/>
            <person name="Ohkuma M."/>
        </authorList>
    </citation>
    <scope>NUCLEOTIDE SEQUENCE</scope>
    <source>
        <strain evidence="1">JCM 3276</strain>
    </source>
</reference>
<comment type="caution">
    <text evidence="1">The sequence shown here is derived from an EMBL/GenBank/DDBJ whole genome shotgun (WGS) entry which is preliminary data.</text>
</comment>
<protein>
    <submittedName>
        <fullName evidence="1">Uncharacterized protein</fullName>
    </submittedName>
</protein>
<dbReference type="EMBL" id="BMRB01000001">
    <property type="protein sequence ID" value="GGS15207.1"/>
    <property type="molecule type" value="Genomic_DNA"/>
</dbReference>
<dbReference type="AlphaFoldDB" id="A0A918L6Q7"/>
<dbReference type="CDD" id="cd00093">
    <property type="entry name" value="HTH_XRE"/>
    <property type="match status" value="1"/>
</dbReference>
<keyword evidence="2" id="KW-1185">Reference proteome</keyword>
<evidence type="ECO:0000313" key="1">
    <source>
        <dbReference type="EMBL" id="GGS15207.1"/>
    </source>
</evidence>
<accession>A0A918L6Q7</accession>
<dbReference type="Proteomes" id="UP000660680">
    <property type="component" value="Unassembled WGS sequence"/>
</dbReference>
<organism evidence="1 2">
    <name type="scientific">Actinokineospora fastidiosa</name>
    <dbReference type="NCBI Taxonomy" id="1816"/>
    <lineage>
        <taxon>Bacteria</taxon>
        <taxon>Bacillati</taxon>
        <taxon>Actinomycetota</taxon>
        <taxon>Actinomycetes</taxon>
        <taxon>Pseudonocardiales</taxon>
        <taxon>Pseudonocardiaceae</taxon>
        <taxon>Actinokineospora</taxon>
    </lineage>
</organism>
<dbReference type="RefSeq" id="WP_189208551.1">
    <property type="nucleotide sequence ID" value="NZ_BMRB01000001.1"/>
</dbReference>
<sequence>MEPGRRHPDRFAAALSRAVDDSGLTLDRIRERLRAKGLDVSLSTLSYWRRGRSRPERPASIRAVRELEAMLNVRPGGLVALLGPKRPRGRWAADRGGVIGFDRLWNVDPERLPEILGDLGCPPPRRLSYLSVHDQQFVDRDGLARRVHTRVVVRAEVPGVDRLHITAAGSPSDREIPRFERVVSGWLGAVRTHDETGLMNAQIMFGRALRPGETAVVDYVLATAPSEPTTYVERRFARSAQNYVLQVVFDPGVAPSACAEYRDDEEHALERTRAPHIVCGDVPPGITGIRWSW</sequence>
<proteinExistence type="predicted"/>
<gene>
    <name evidence="1" type="ORF">GCM10010171_03980</name>
</gene>